<proteinExistence type="evidence at transcript level"/>
<dbReference type="Gene3D" id="1.10.340.70">
    <property type="match status" value="1"/>
</dbReference>
<dbReference type="PROSITE" id="PS50878">
    <property type="entry name" value="RT_POL"/>
    <property type="match status" value="1"/>
</dbReference>
<dbReference type="EMBL" id="GFAA01003654">
    <property type="protein sequence ID" value="JAT99780.1"/>
    <property type="molecule type" value="mRNA"/>
</dbReference>
<dbReference type="CDD" id="cd01647">
    <property type="entry name" value="RT_LTR"/>
    <property type="match status" value="1"/>
</dbReference>
<organism evidence="5">
    <name type="scientific">Amblyomma sculptum</name>
    <name type="common">Tick</name>
    <dbReference type="NCBI Taxonomy" id="1581419"/>
    <lineage>
        <taxon>Eukaryota</taxon>
        <taxon>Metazoa</taxon>
        <taxon>Ecdysozoa</taxon>
        <taxon>Arthropoda</taxon>
        <taxon>Chelicerata</taxon>
        <taxon>Arachnida</taxon>
        <taxon>Acari</taxon>
        <taxon>Parasitiformes</taxon>
        <taxon>Ixodida</taxon>
        <taxon>Ixodoidea</taxon>
        <taxon>Ixodidae</taxon>
        <taxon>Amblyomminae</taxon>
        <taxon>Amblyomma</taxon>
    </lineage>
</organism>
<feature type="domain" description="Reverse transcriptase" evidence="3">
    <location>
        <begin position="163"/>
        <end position="340"/>
    </location>
</feature>
<dbReference type="FunFam" id="3.30.70.270:FF:000026">
    <property type="entry name" value="Transposon Ty3-G Gag-Pol polyprotein"/>
    <property type="match status" value="1"/>
</dbReference>
<dbReference type="Pfam" id="PF17921">
    <property type="entry name" value="Integrase_H2C2"/>
    <property type="match status" value="1"/>
</dbReference>
<dbReference type="InterPro" id="IPR036397">
    <property type="entry name" value="RNaseH_sf"/>
</dbReference>
<feature type="compositionally biased region" description="Low complexity" evidence="2">
    <location>
        <begin position="991"/>
        <end position="1011"/>
    </location>
</feature>
<dbReference type="Gene3D" id="3.10.10.10">
    <property type="entry name" value="HIV Type 1 Reverse Transcriptase, subunit A, domain 1"/>
    <property type="match status" value="1"/>
</dbReference>
<feature type="region of interest" description="Disordered" evidence="2">
    <location>
        <begin position="963"/>
        <end position="1059"/>
    </location>
</feature>
<dbReference type="Pfam" id="PF17919">
    <property type="entry name" value="RT_RNaseH_2"/>
    <property type="match status" value="1"/>
</dbReference>
<dbReference type="PROSITE" id="PS50994">
    <property type="entry name" value="INTEGRASE"/>
    <property type="match status" value="1"/>
</dbReference>
<dbReference type="InterPro" id="IPR001584">
    <property type="entry name" value="Integrase_cat-core"/>
</dbReference>
<evidence type="ECO:0000259" key="4">
    <source>
        <dbReference type="PROSITE" id="PS50994"/>
    </source>
</evidence>
<dbReference type="InterPro" id="IPR021109">
    <property type="entry name" value="Peptidase_aspartic_dom_sf"/>
</dbReference>
<dbReference type="Pfam" id="PF00078">
    <property type="entry name" value="RVT_1"/>
    <property type="match status" value="1"/>
</dbReference>
<dbReference type="Gene3D" id="3.30.70.270">
    <property type="match status" value="2"/>
</dbReference>
<feature type="compositionally biased region" description="Basic residues" evidence="2">
    <location>
        <begin position="1046"/>
        <end position="1059"/>
    </location>
</feature>
<dbReference type="InterPro" id="IPR000477">
    <property type="entry name" value="RT_dom"/>
</dbReference>
<dbReference type="InterPro" id="IPR041588">
    <property type="entry name" value="Integrase_H2C2"/>
</dbReference>
<evidence type="ECO:0000256" key="2">
    <source>
        <dbReference type="SAM" id="MobiDB-lite"/>
    </source>
</evidence>
<dbReference type="InterPro" id="IPR043502">
    <property type="entry name" value="DNA/RNA_pol_sf"/>
</dbReference>
<reference evidence="5" key="2">
    <citation type="journal article" date="2017" name="Front. Cell. Infect. Microbiol.">
        <title>Analysis of the Salivary Gland Transcriptome of Unfed and Partially Fed Amblyomma sculptum Ticks and Descriptive Proteome of the Saliva.</title>
        <authorList>
            <person name="Esteves E."/>
            <person name="Maruyama S.R."/>
            <person name="Kawahara R."/>
            <person name="Fujita A."/>
            <person name="Martins L.A."/>
            <person name="Righi A.A."/>
            <person name="Costa F.B."/>
            <person name="Palmisano G."/>
            <person name="Labruna M.B."/>
            <person name="Sa-Nunes A."/>
            <person name="Ribeiro J.M.C."/>
            <person name="Fogaca A.C."/>
        </authorList>
    </citation>
    <scope>NUCLEOTIDE SEQUENCE</scope>
</reference>
<sequence length="1059" mass="119218">NGLPLEFKVDSGAEVTVVPATFPGIPSRLDAPEGRLTGPDNRQLRVAGQFLATLEWKGRTSQQRVYVLPSQSTPLLGYPAITALGVVHFVDALARSQVSQAPPSHSSGQLPTQDIFEGLGTFGAEYTIRLKPNAVPFALSVPRRIPLPLHNVVKDELDSLERLGVIRRIDKPTAWCAGLVVVPKVSGGYRLCVDLTKLNKEVLRERHVLPTVEWVLGQLGDAKVFSKLDATAGFHQIRLSEDCQEFTTFITPFGRYCYCRLPFGITSAPEFFQREMARILEGQSNVVNMIDDILVFGKDKEEHDQKLSEVLDRLSKAGVKLNKNKCCFGQRQIEFLGVVVSENGISPSPDKLEAIRSLPTPTDVHSVRRFLGMVNHIGSFLPNLSQATAPIRELLNKHSDWYWGPMQELAFNKVKSMLTSSLCIAKYHPSYNTTLSCDASSFGIGTVLLQEQPTGELRPVAFASRALSEAEKRYSQTEKEALAVTWAIYRFDQFIRGISFIVETDHQPLVTLLGKSDLDMMPPRIQRFRIKLMRYQFRVVYVPGKQLATADTLSRTPVAPPPQQVDMVEKFLQLHISAITETRLISPDDVRSHQQQDGECTLLTQYCTHGWPRKERLPQYMKKYWEYRGNLSLIDNILFKDHRLVIPASLQKVTLELLHEGHQGINRTRQRAQEAVWWFGMSQQIRDKVLMCRQCASTRIPRQEPLMVTKTPLMPWEEVGIDLFKHRGHDYLLVVDYYSRYPDVIHLKNTTSADVINAIKSIFARFGIPKLVRSDNGPQFSSKLFSSFAGQYGFEHRTSSPNYPQSNGEVERMVRTIKDIFTKSSDPFLGLLAYRNTPGVTGYSPAQLLLGRRLRTRLPMAKCQLRLKWPSSTTFHSRDRQARQLQKKHYDKRHAASRQRELEAGDRVWVRDVKTPAVVLSPAARPRCYVVETPTKILVRNRIHLMPFVDDISVPQSTELVWNDNGHSTLPTQAQGASGESSGTNTEPQCSSTLSSPTSVLDSSSPVSTPPRGLHGTSPHREMLQSSPEVVLDALPSSSPPGRTTRSGRRVRTPRRLNL</sequence>
<dbReference type="AlphaFoldDB" id="A0A1E1XKD4"/>
<feature type="region of interest" description="Disordered" evidence="2">
    <location>
        <begin position="876"/>
        <end position="901"/>
    </location>
</feature>
<evidence type="ECO:0000313" key="5">
    <source>
        <dbReference type="EMBL" id="JAT99780.1"/>
    </source>
</evidence>
<reference evidence="5" key="1">
    <citation type="submission" date="2016-09" db="EMBL/GenBank/DDBJ databases">
        <authorList>
            <person name="Capua I."/>
            <person name="De Benedictis P."/>
            <person name="Joannis T."/>
            <person name="Lombin L.H."/>
            <person name="Cattoli G."/>
        </authorList>
    </citation>
    <scope>NUCLEOTIDE SEQUENCE</scope>
</reference>
<dbReference type="InterPro" id="IPR012337">
    <property type="entry name" value="RNaseH-like_sf"/>
</dbReference>
<dbReference type="GO" id="GO:0003676">
    <property type="term" value="F:nucleic acid binding"/>
    <property type="evidence" value="ECO:0007669"/>
    <property type="project" value="InterPro"/>
</dbReference>
<name>A0A1E1XKD4_AMBSC</name>
<dbReference type="InterPro" id="IPR050951">
    <property type="entry name" value="Retrovirus_Pol_polyprotein"/>
</dbReference>
<dbReference type="InterPro" id="IPR043128">
    <property type="entry name" value="Rev_trsase/Diguanyl_cyclase"/>
</dbReference>
<dbReference type="SUPFAM" id="SSF50630">
    <property type="entry name" value="Acid proteases"/>
    <property type="match status" value="1"/>
</dbReference>
<dbReference type="Gene3D" id="3.30.420.10">
    <property type="entry name" value="Ribonuclease H-like superfamily/Ribonuclease H"/>
    <property type="match status" value="1"/>
</dbReference>
<dbReference type="Pfam" id="PF00665">
    <property type="entry name" value="rve"/>
    <property type="match status" value="1"/>
</dbReference>
<evidence type="ECO:0000256" key="1">
    <source>
        <dbReference type="ARBA" id="ARBA00012493"/>
    </source>
</evidence>
<dbReference type="SUPFAM" id="SSF56672">
    <property type="entry name" value="DNA/RNA polymerases"/>
    <property type="match status" value="1"/>
</dbReference>
<evidence type="ECO:0000259" key="3">
    <source>
        <dbReference type="PROSITE" id="PS50878"/>
    </source>
</evidence>
<accession>A0A1E1XKD4</accession>
<protein>
    <recommendedName>
        <fullName evidence="1">RNA-directed DNA polymerase</fullName>
        <ecNumber evidence="1">2.7.7.49</ecNumber>
    </recommendedName>
</protein>
<dbReference type="PANTHER" id="PTHR37984">
    <property type="entry name" value="PROTEIN CBG26694"/>
    <property type="match status" value="1"/>
</dbReference>
<feature type="compositionally biased region" description="Polar residues" evidence="2">
    <location>
        <begin position="963"/>
        <end position="990"/>
    </location>
</feature>
<feature type="compositionally biased region" description="Low complexity" evidence="2">
    <location>
        <begin position="1036"/>
        <end position="1045"/>
    </location>
</feature>
<feature type="domain" description="Integrase catalytic" evidence="4">
    <location>
        <begin position="711"/>
        <end position="823"/>
    </location>
</feature>
<feature type="non-terminal residue" evidence="5">
    <location>
        <position position="1"/>
    </location>
</feature>
<dbReference type="GO" id="GO:0042575">
    <property type="term" value="C:DNA polymerase complex"/>
    <property type="evidence" value="ECO:0007669"/>
    <property type="project" value="UniProtKB-ARBA"/>
</dbReference>
<feature type="compositionally biased region" description="Basic residues" evidence="2">
    <location>
        <begin position="885"/>
        <end position="897"/>
    </location>
</feature>
<dbReference type="GO" id="GO:0015074">
    <property type="term" value="P:DNA integration"/>
    <property type="evidence" value="ECO:0007669"/>
    <property type="project" value="InterPro"/>
</dbReference>
<dbReference type="FunFam" id="3.30.420.10:FF:000063">
    <property type="entry name" value="Retrovirus-related Pol polyprotein from transposon 297-like Protein"/>
    <property type="match status" value="1"/>
</dbReference>
<dbReference type="FunFam" id="1.10.340.70:FF:000003">
    <property type="entry name" value="Protein CBG25708"/>
    <property type="match status" value="1"/>
</dbReference>
<dbReference type="InterPro" id="IPR041577">
    <property type="entry name" value="RT_RNaseH_2"/>
</dbReference>
<dbReference type="CDD" id="cd09274">
    <property type="entry name" value="RNase_HI_RT_Ty3"/>
    <property type="match status" value="1"/>
</dbReference>
<dbReference type="PANTHER" id="PTHR37984:SF9">
    <property type="entry name" value="INTEGRASE CATALYTIC DOMAIN-CONTAINING PROTEIN"/>
    <property type="match status" value="1"/>
</dbReference>
<dbReference type="GO" id="GO:0003964">
    <property type="term" value="F:RNA-directed DNA polymerase activity"/>
    <property type="evidence" value="ECO:0007669"/>
    <property type="project" value="UniProtKB-EC"/>
</dbReference>
<dbReference type="SUPFAM" id="SSF53098">
    <property type="entry name" value="Ribonuclease H-like"/>
    <property type="match status" value="1"/>
</dbReference>
<dbReference type="EC" id="2.7.7.49" evidence="1"/>